<dbReference type="Gene3D" id="3.40.50.620">
    <property type="entry name" value="HUPs"/>
    <property type="match status" value="1"/>
</dbReference>
<comment type="caution">
    <text evidence="8">The sequence shown here is derived from an EMBL/GenBank/DDBJ whole genome shotgun (WGS) entry which is preliminary data.</text>
</comment>
<dbReference type="CDD" id="cd07960">
    <property type="entry name" value="Anticodon_Ia_Ile_BEm"/>
    <property type="match status" value="1"/>
</dbReference>
<gene>
    <name evidence="8" type="primary">ileS</name>
    <name evidence="8" type="ORF">E6K81_16560</name>
</gene>
<dbReference type="AlphaFoldDB" id="A0A538TXV2"/>
<dbReference type="GO" id="GO:0006428">
    <property type="term" value="P:isoleucyl-tRNA aminoacylation"/>
    <property type="evidence" value="ECO:0007669"/>
    <property type="project" value="TreeGrafter"/>
</dbReference>
<dbReference type="InterPro" id="IPR014729">
    <property type="entry name" value="Rossmann-like_a/b/a_fold"/>
</dbReference>
<name>A0A538TXV2_UNCEI</name>
<proteinExistence type="predicted"/>
<dbReference type="InterPro" id="IPR013155">
    <property type="entry name" value="M/V/L/I-tRNA-synth_anticd-bd"/>
</dbReference>
<dbReference type="SUPFAM" id="SSF52374">
    <property type="entry name" value="Nucleotidylyl transferase"/>
    <property type="match status" value="1"/>
</dbReference>
<keyword evidence="5" id="KW-0030">Aminoacyl-tRNA synthetase</keyword>
<keyword evidence="4" id="KW-0648">Protein biosynthesis</keyword>
<evidence type="ECO:0000259" key="7">
    <source>
        <dbReference type="Pfam" id="PF08264"/>
    </source>
</evidence>
<keyword evidence="2" id="KW-0547">Nucleotide-binding</keyword>
<keyword evidence="1 8" id="KW-0436">Ligase</keyword>
<accession>A0A538TXV2</accession>
<dbReference type="EC" id="6.1.1.5" evidence="8"/>
<feature type="non-terminal residue" evidence="8">
    <location>
        <position position="1"/>
    </location>
</feature>
<reference evidence="8 9" key="1">
    <citation type="journal article" date="2019" name="Nat. Microbiol.">
        <title>Mediterranean grassland soil C-N compound turnover is dependent on rainfall and depth, and is mediated by genomically divergent microorganisms.</title>
        <authorList>
            <person name="Diamond S."/>
            <person name="Andeer P.F."/>
            <person name="Li Z."/>
            <person name="Crits-Christoph A."/>
            <person name="Burstein D."/>
            <person name="Anantharaman K."/>
            <person name="Lane K.R."/>
            <person name="Thomas B.C."/>
            <person name="Pan C."/>
            <person name="Northen T.R."/>
            <person name="Banfield J.F."/>
        </authorList>
    </citation>
    <scope>NUCLEOTIDE SEQUENCE [LARGE SCALE GENOMIC DNA]</scope>
    <source>
        <strain evidence="8">WS_11</strain>
    </source>
</reference>
<dbReference type="InterPro" id="IPR050081">
    <property type="entry name" value="Ile-tRNA_ligase"/>
</dbReference>
<dbReference type="PANTHER" id="PTHR42765:SF1">
    <property type="entry name" value="ISOLEUCINE--TRNA LIGASE, MITOCHONDRIAL"/>
    <property type="match status" value="1"/>
</dbReference>
<dbReference type="Proteomes" id="UP000319771">
    <property type="component" value="Unassembled WGS sequence"/>
</dbReference>
<dbReference type="EMBL" id="VBPB01000384">
    <property type="protein sequence ID" value="TMQ68487.1"/>
    <property type="molecule type" value="Genomic_DNA"/>
</dbReference>
<dbReference type="GO" id="GO:0005524">
    <property type="term" value="F:ATP binding"/>
    <property type="evidence" value="ECO:0007669"/>
    <property type="project" value="UniProtKB-KW"/>
</dbReference>
<dbReference type="Pfam" id="PF08264">
    <property type="entry name" value="Anticodon_1"/>
    <property type="match status" value="1"/>
</dbReference>
<dbReference type="InterPro" id="IPR009080">
    <property type="entry name" value="tRNAsynth_Ia_anticodon-bd"/>
</dbReference>
<organism evidence="8 9">
    <name type="scientific">Eiseniibacteriota bacterium</name>
    <dbReference type="NCBI Taxonomy" id="2212470"/>
    <lineage>
        <taxon>Bacteria</taxon>
        <taxon>Candidatus Eiseniibacteriota</taxon>
    </lineage>
</organism>
<evidence type="ECO:0000313" key="9">
    <source>
        <dbReference type="Proteomes" id="UP000319771"/>
    </source>
</evidence>
<evidence type="ECO:0000256" key="5">
    <source>
        <dbReference type="ARBA" id="ARBA00023146"/>
    </source>
</evidence>
<evidence type="ECO:0000256" key="4">
    <source>
        <dbReference type="ARBA" id="ARBA00022917"/>
    </source>
</evidence>
<keyword evidence="3" id="KW-0067">ATP-binding</keyword>
<dbReference type="PANTHER" id="PTHR42765">
    <property type="entry name" value="SOLEUCYL-TRNA SYNTHETASE"/>
    <property type="match status" value="1"/>
</dbReference>
<dbReference type="GO" id="GO:0005829">
    <property type="term" value="C:cytosol"/>
    <property type="evidence" value="ECO:0007669"/>
    <property type="project" value="TreeGrafter"/>
</dbReference>
<dbReference type="InterPro" id="IPR033708">
    <property type="entry name" value="Anticodon_Ile_BEm"/>
</dbReference>
<comment type="catalytic activity">
    <reaction evidence="6">
        <text>tRNA(Ile) + L-isoleucine + ATP = L-isoleucyl-tRNA(Ile) + AMP + diphosphate</text>
        <dbReference type="Rhea" id="RHEA:11060"/>
        <dbReference type="Rhea" id="RHEA-COMP:9666"/>
        <dbReference type="Rhea" id="RHEA-COMP:9695"/>
        <dbReference type="ChEBI" id="CHEBI:30616"/>
        <dbReference type="ChEBI" id="CHEBI:33019"/>
        <dbReference type="ChEBI" id="CHEBI:58045"/>
        <dbReference type="ChEBI" id="CHEBI:78442"/>
        <dbReference type="ChEBI" id="CHEBI:78528"/>
        <dbReference type="ChEBI" id="CHEBI:456215"/>
        <dbReference type="EC" id="6.1.1.5"/>
    </reaction>
</comment>
<dbReference type="GO" id="GO:0000049">
    <property type="term" value="F:tRNA binding"/>
    <property type="evidence" value="ECO:0007669"/>
    <property type="project" value="InterPro"/>
</dbReference>
<dbReference type="Gene3D" id="1.10.730.20">
    <property type="match status" value="1"/>
</dbReference>
<evidence type="ECO:0000313" key="8">
    <source>
        <dbReference type="EMBL" id="TMQ68487.1"/>
    </source>
</evidence>
<evidence type="ECO:0000256" key="3">
    <source>
        <dbReference type="ARBA" id="ARBA00022840"/>
    </source>
</evidence>
<evidence type="ECO:0000256" key="2">
    <source>
        <dbReference type="ARBA" id="ARBA00022741"/>
    </source>
</evidence>
<feature type="domain" description="Methionyl/Valyl/Leucyl/Isoleucyl-tRNA synthetase anticodon-binding" evidence="7">
    <location>
        <begin position="84"/>
        <end position="204"/>
    </location>
</feature>
<sequence>RAMHKSLGNVMAPGEVVARSGADIVRWWAMAADWRSDVRVGDEILQRVADAYRKVRNTFRFLLGNLSDFSPQDALPAERLTRVDRAFAGHLATRVARLREDYRQFLFHRVTDGLLDLCTVDLSAVFLDVAKDRLYTLAPDDPTRRSAQTVLWRALHDLAIAVSPVLAFTADEVWQHHPGLIAEAESVHLARWPEATPPAGAEAEWDMLLAARPPPKPR</sequence>
<dbReference type="SUPFAM" id="SSF47323">
    <property type="entry name" value="Anticodon-binding domain of a subclass of class I aminoacyl-tRNA synthetases"/>
    <property type="match status" value="1"/>
</dbReference>
<evidence type="ECO:0000256" key="1">
    <source>
        <dbReference type="ARBA" id="ARBA00022598"/>
    </source>
</evidence>
<evidence type="ECO:0000256" key="6">
    <source>
        <dbReference type="ARBA" id="ARBA00048359"/>
    </source>
</evidence>
<dbReference type="GO" id="GO:0004822">
    <property type="term" value="F:isoleucine-tRNA ligase activity"/>
    <property type="evidence" value="ECO:0007669"/>
    <property type="project" value="UniProtKB-EC"/>
</dbReference>
<protein>
    <submittedName>
        <fullName evidence="8">Isoleucine--tRNA ligase</fullName>
        <ecNumber evidence="8">6.1.1.5</ecNumber>
    </submittedName>
</protein>